<accession>A0ABR8XHA4</accession>
<proteinExistence type="predicted"/>
<evidence type="ECO:0000313" key="1">
    <source>
        <dbReference type="EMBL" id="MBD8028608.1"/>
    </source>
</evidence>
<organism evidence="1 2">
    <name type="scientific">Ureibacillus galli</name>
    <dbReference type="NCBI Taxonomy" id="2762222"/>
    <lineage>
        <taxon>Bacteria</taxon>
        <taxon>Bacillati</taxon>
        <taxon>Bacillota</taxon>
        <taxon>Bacilli</taxon>
        <taxon>Bacillales</taxon>
        <taxon>Caryophanaceae</taxon>
        <taxon>Ureibacillus</taxon>
    </lineage>
</organism>
<sequence>MIYVHIDHSYEDDYFMISEIEVEVDDISEKERIEKLIEENNIVGQLVDGDSGLALRLADLLNVNVSIIDIDTNEIDLY</sequence>
<dbReference type="RefSeq" id="WP_191709001.1">
    <property type="nucleotide sequence ID" value="NZ_JACSQA010000048.1"/>
</dbReference>
<evidence type="ECO:0000313" key="2">
    <source>
        <dbReference type="Proteomes" id="UP000640930"/>
    </source>
</evidence>
<dbReference type="EMBL" id="JACSQA010000048">
    <property type="protein sequence ID" value="MBD8028608.1"/>
    <property type="molecule type" value="Genomic_DNA"/>
</dbReference>
<dbReference type="Proteomes" id="UP000640930">
    <property type="component" value="Unassembled WGS sequence"/>
</dbReference>
<gene>
    <name evidence="1" type="ORF">H9636_18395</name>
</gene>
<comment type="caution">
    <text evidence="1">The sequence shown here is derived from an EMBL/GenBank/DDBJ whole genome shotgun (WGS) entry which is preliminary data.</text>
</comment>
<name>A0ABR8XHA4_9BACL</name>
<reference evidence="1 2" key="1">
    <citation type="submission" date="2020-08" db="EMBL/GenBank/DDBJ databases">
        <title>A Genomic Blueprint of the Chicken Gut Microbiome.</title>
        <authorList>
            <person name="Gilroy R."/>
            <person name="Ravi A."/>
            <person name="Getino M."/>
            <person name="Pursley I."/>
            <person name="Horton D.L."/>
            <person name="Alikhan N.-F."/>
            <person name="Baker D."/>
            <person name="Gharbi K."/>
            <person name="Hall N."/>
            <person name="Watson M."/>
            <person name="Adriaenssens E.M."/>
            <person name="Foster-Nyarko E."/>
            <person name="Jarju S."/>
            <person name="Secka A."/>
            <person name="Antonio M."/>
            <person name="Oren A."/>
            <person name="Chaudhuri R."/>
            <person name="La Ragione R.M."/>
            <person name="Hildebrand F."/>
            <person name="Pallen M.J."/>
        </authorList>
    </citation>
    <scope>NUCLEOTIDE SEQUENCE [LARGE SCALE GENOMIC DNA]</scope>
    <source>
        <strain evidence="1 2">Re31</strain>
    </source>
</reference>
<keyword evidence="2" id="KW-1185">Reference proteome</keyword>
<protein>
    <submittedName>
        <fullName evidence="1">Uncharacterized protein</fullName>
    </submittedName>
</protein>